<evidence type="ECO:0008006" key="3">
    <source>
        <dbReference type="Google" id="ProtNLM"/>
    </source>
</evidence>
<sequence length="75" mass="8547">MSKKKLEEFVIKLSEDPKLNQSYVENPEAVMKDFGLEDKEITAVMKGDSKEVEKLLGTKAVCIFMVTMMKSDDKE</sequence>
<dbReference type="Proteomes" id="UP001501011">
    <property type="component" value="Unassembled WGS sequence"/>
</dbReference>
<reference evidence="2" key="1">
    <citation type="journal article" date="2019" name="Int. J. Syst. Evol. Microbiol.">
        <title>The Global Catalogue of Microorganisms (GCM) 10K type strain sequencing project: providing services to taxonomists for standard genome sequencing and annotation.</title>
        <authorList>
            <consortium name="The Broad Institute Genomics Platform"/>
            <consortium name="The Broad Institute Genome Sequencing Center for Infectious Disease"/>
            <person name="Wu L."/>
            <person name="Ma J."/>
        </authorList>
    </citation>
    <scope>NUCLEOTIDE SEQUENCE [LARGE SCALE GENOMIC DNA]</scope>
    <source>
        <strain evidence="2">JCM 17728</strain>
    </source>
</reference>
<organism evidence="1 2">
    <name type="scientific">Kangiella marina</name>
    <dbReference type="NCBI Taxonomy" id="1079178"/>
    <lineage>
        <taxon>Bacteria</taxon>
        <taxon>Pseudomonadati</taxon>
        <taxon>Pseudomonadota</taxon>
        <taxon>Gammaproteobacteria</taxon>
        <taxon>Kangiellales</taxon>
        <taxon>Kangiellaceae</taxon>
        <taxon>Kangiella</taxon>
    </lineage>
</organism>
<dbReference type="Gene3D" id="1.10.700.10">
    <property type="entry name" value="Dioxygenase LigAB, LigA subunit"/>
    <property type="match status" value="1"/>
</dbReference>
<evidence type="ECO:0000313" key="2">
    <source>
        <dbReference type="Proteomes" id="UP001501011"/>
    </source>
</evidence>
<dbReference type="InterPro" id="IPR036622">
    <property type="entry name" value="LigA_sf"/>
</dbReference>
<comment type="caution">
    <text evidence="1">The sequence shown here is derived from an EMBL/GenBank/DDBJ whole genome shotgun (WGS) entry which is preliminary data.</text>
</comment>
<evidence type="ECO:0000313" key="1">
    <source>
        <dbReference type="EMBL" id="GAA4359667.1"/>
    </source>
</evidence>
<name>A0ABP8IIR8_9GAMM</name>
<dbReference type="EMBL" id="BAABFV010000001">
    <property type="protein sequence ID" value="GAA4359667.1"/>
    <property type="molecule type" value="Genomic_DNA"/>
</dbReference>
<accession>A0ABP8IIR8</accession>
<proteinExistence type="predicted"/>
<gene>
    <name evidence="1" type="ORF">GCM10023151_10730</name>
</gene>
<dbReference type="RefSeq" id="WP_345292175.1">
    <property type="nucleotide sequence ID" value="NZ_BAABFV010000001.1"/>
</dbReference>
<keyword evidence="2" id="KW-1185">Reference proteome</keyword>
<protein>
    <recommendedName>
        <fullName evidence="3">Extradiol ring-cleavage dioxygenase LigAB LigA subunit domain-containing protein</fullName>
    </recommendedName>
</protein>